<evidence type="ECO:0000313" key="1">
    <source>
        <dbReference type="EMBL" id="RJT36386.1"/>
    </source>
</evidence>
<dbReference type="RefSeq" id="WP_120016030.1">
    <property type="nucleotide sequence ID" value="NZ_QZWZ01000015.1"/>
</dbReference>
<sequence>MKKTYEKPVLVKKGRLSAVTAANGASGPTGPAG</sequence>
<dbReference type="AlphaFoldDB" id="A0A3A5KYH2"/>
<organism evidence="1 2">
    <name type="scientific">Mesorhizobium waimense</name>
    <dbReference type="NCBI Taxonomy" id="1300307"/>
    <lineage>
        <taxon>Bacteria</taxon>
        <taxon>Pseudomonadati</taxon>
        <taxon>Pseudomonadota</taxon>
        <taxon>Alphaproteobacteria</taxon>
        <taxon>Hyphomicrobiales</taxon>
        <taxon>Phyllobacteriaceae</taxon>
        <taxon>Mesorhizobium</taxon>
    </lineage>
</organism>
<dbReference type="NCBIfam" id="NF033521">
    <property type="entry name" value="lasso_leader_L3"/>
    <property type="match status" value="1"/>
</dbReference>
<dbReference type="OrthoDB" id="8095546at2"/>
<comment type="caution">
    <text evidence="1">The sequence shown here is derived from an EMBL/GenBank/DDBJ whole genome shotgun (WGS) entry which is preliminary data.</text>
</comment>
<dbReference type="Proteomes" id="UP000272706">
    <property type="component" value="Unassembled WGS sequence"/>
</dbReference>
<keyword evidence="2" id="KW-1185">Reference proteome</keyword>
<proteinExistence type="predicted"/>
<accession>A0A3A5KYH2</accession>
<dbReference type="EMBL" id="QZWZ01000015">
    <property type="protein sequence ID" value="RJT36386.1"/>
    <property type="molecule type" value="Genomic_DNA"/>
</dbReference>
<reference evidence="1 2" key="1">
    <citation type="submission" date="2018-09" db="EMBL/GenBank/DDBJ databases">
        <title>Mesorhizobium carmichaelinearum sp. nov. isolated from Carmichaelinea spp. root nodules in New Zealand.</title>
        <authorList>
            <person name="De Meyer S.E."/>
        </authorList>
    </citation>
    <scope>NUCLEOTIDE SEQUENCE [LARGE SCALE GENOMIC DNA]</scope>
    <source>
        <strain evidence="1 2">ICMP19557</strain>
    </source>
</reference>
<gene>
    <name evidence="1" type="ORF">D3227_20045</name>
</gene>
<name>A0A3A5KYH2_9HYPH</name>
<protein>
    <submittedName>
        <fullName evidence="1">Lasso RiPP family leader peptide-containing protein</fullName>
    </submittedName>
</protein>
<evidence type="ECO:0000313" key="2">
    <source>
        <dbReference type="Proteomes" id="UP000272706"/>
    </source>
</evidence>